<gene>
    <name evidence="1" type="ORF">A3D77_05525</name>
</gene>
<dbReference type="STRING" id="1798382.A3D77_05525"/>
<dbReference type="EMBL" id="MFJL01000038">
    <property type="protein sequence ID" value="OGG13293.1"/>
    <property type="molecule type" value="Genomic_DNA"/>
</dbReference>
<dbReference type="AlphaFoldDB" id="A0A1F5ZLN9"/>
<reference evidence="1 2" key="1">
    <citation type="journal article" date="2016" name="Nat. Commun.">
        <title>Thousands of microbial genomes shed light on interconnected biogeochemical processes in an aquifer system.</title>
        <authorList>
            <person name="Anantharaman K."/>
            <person name="Brown C.T."/>
            <person name="Hug L.A."/>
            <person name="Sharon I."/>
            <person name="Castelle C.J."/>
            <person name="Probst A.J."/>
            <person name="Thomas B.C."/>
            <person name="Singh A."/>
            <person name="Wilkins M.J."/>
            <person name="Karaoz U."/>
            <person name="Brodie E.L."/>
            <person name="Williams K.H."/>
            <person name="Hubbard S.S."/>
            <person name="Banfield J.F."/>
        </authorList>
    </citation>
    <scope>NUCLEOTIDE SEQUENCE [LARGE SCALE GENOMIC DNA]</scope>
</reference>
<protein>
    <recommendedName>
        <fullName evidence="3">Phage protein</fullName>
    </recommendedName>
</protein>
<accession>A0A1F5ZLN9</accession>
<name>A0A1F5ZLN9_9BACT</name>
<dbReference type="Proteomes" id="UP000176923">
    <property type="component" value="Unassembled WGS sequence"/>
</dbReference>
<evidence type="ECO:0000313" key="2">
    <source>
        <dbReference type="Proteomes" id="UP000176923"/>
    </source>
</evidence>
<evidence type="ECO:0000313" key="1">
    <source>
        <dbReference type="EMBL" id="OGG13293.1"/>
    </source>
</evidence>
<sequence length="81" mass="9228">MPDSNICTRCGKIRIVKKEWKETVNGSTVTYSETVCPDTECQKIVDGQISEKEKKFHALAEESNARRANIRKKINRTKSAK</sequence>
<comment type="caution">
    <text evidence="1">The sequence shown here is derived from an EMBL/GenBank/DDBJ whole genome shotgun (WGS) entry which is preliminary data.</text>
</comment>
<organism evidence="1 2">
    <name type="scientific">Candidatus Gottesmanbacteria bacterium RIFCSPHIGHO2_02_FULL_39_11</name>
    <dbReference type="NCBI Taxonomy" id="1798382"/>
    <lineage>
        <taxon>Bacteria</taxon>
        <taxon>Candidatus Gottesmaniibacteriota</taxon>
    </lineage>
</organism>
<evidence type="ECO:0008006" key="3">
    <source>
        <dbReference type="Google" id="ProtNLM"/>
    </source>
</evidence>
<proteinExistence type="predicted"/>